<dbReference type="SUPFAM" id="SSF55785">
    <property type="entry name" value="PYP-like sensor domain (PAS domain)"/>
    <property type="match status" value="1"/>
</dbReference>
<evidence type="ECO:0000259" key="3">
    <source>
        <dbReference type="PROSITE" id="PS50887"/>
    </source>
</evidence>
<evidence type="ECO:0000313" key="5">
    <source>
        <dbReference type="Proteomes" id="UP000198943"/>
    </source>
</evidence>
<name>A0A1G6LLH6_9FIRM</name>
<dbReference type="Gene3D" id="3.30.70.270">
    <property type="match status" value="1"/>
</dbReference>
<feature type="domain" description="GGDEF" evidence="3">
    <location>
        <begin position="344"/>
        <end position="467"/>
    </location>
</feature>
<dbReference type="InterPro" id="IPR000014">
    <property type="entry name" value="PAS"/>
</dbReference>
<dbReference type="EMBL" id="FMYW01000007">
    <property type="protein sequence ID" value="SDC43974.1"/>
    <property type="molecule type" value="Genomic_DNA"/>
</dbReference>
<sequence length="467" mass="54171">MNIIDSQNAQRFNLNEQSLQAIRQFGEHFPGGFFIYREEGNKELLYVNSALLEIFGCRDLDEFKQHTGFVYTGMLHPDVREKINSAIKTKFSASKSIIGHIIYRILRRDGATRWIDTYGHYAVSEEYGGVYFVFATDITEQKLASESSKELNMSVFEALTSSYDSVLLIKDLDTERISLFRHPNKEDDVTHIRTALRQAYYTEATNHYIDTMVLPEDREWLRREIALPNIKKELAESKRFAVTYRRILNGETRYYRVEFIRLKLKDGKSGIIYGFKDVDDEVRNEKKLKTDLQAAILAQKQQEKEFYIVQDMALKDSLTGIKNKRAFKQRENQLNQAIKKKELLQFAIVVCDVNDLKVINDTQGHLAGDQYIKNTCTFICHVFQHSPVFRFGGDEFVVILTGSDFENREQLMQELDQNNRKNLLTGELVVANGLAEFDPSQDTCTNDVLQRADNSMYENKMQLKGMR</sequence>
<dbReference type="Gene3D" id="3.30.450.20">
    <property type="entry name" value="PAS domain"/>
    <property type="match status" value="1"/>
</dbReference>
<dbReference type="InterPro" id="IPR035965">
    <property type="entry name" value="PAS-like_dom_sf"/>
</dbReference>
<accession>A0A1G6LLH6</accession>
<dbReference type="NCBIfam" id="TIGR00229">
    <property type="entry name" value="sensory_box"/>
    <property type="match status" value="1"/>
</dbReference>
<dbReference type="PANTHER" id="PTHR45138">
    <property type="entry name" value="REGULATORY COMPONENTS OF SENSORY TRANSDUCTION SYSTEM"/>
    <property type="match status" value="1"/>
</dbReference>
<dbReference type="AlphaFoldDB" id="A0A1G6LLH6"/>
<dbReference type="InterPro" id="IPR050469">
    <property type="entry name" value="Diguanylate_Cyclase"/>
</dbReference>
<organism evidence="4 5">
    <name type="scientific">Succiniclasticum ruminis</name>
    <dbReference type="NCBI Taxonomy" id="40841"/>
    <lineage>
        <taxon>Bacteria</taxon>
        <taxon>Bacillati</taxon>
        <taxon>Bacillota</taxon>
        <taxon>Negativicutes</taxon>
        <taxon>Acidaminococcales</taxon>
        <taxon>Acidaminococcaceae</taxon>
        <taxon>Succiniclasticum</taxon>
    </lineage>
</organism>
<dbReference type="InterPro" id="IPR029787">
    <property type="entry name" value="Nucleotide_cyclase"/>
</dbReference>
<gene>
    <name evidence="4" type="ORF">SAMN04487864_107132</name>
</gene>
<dbReference type="InterPro" id="IPR000160">
    <property type="entry name" value="GGDEF_dom"/>
</dbReference>
<dbReference type="PROSITE" id="PS50112">
    <property type="entry name" value="PAS"/>
    <property type="match status" value="1"/>
</dbReference>
<dbReference type="GO" id="GO:0005886">
    <property type="term" value="C:plasma membrane"/>
    <property type="evidence" value="ECO:0007669"/>
    <property type="project" value="TreeGrafter"/>
</dbReference>
<dbReference type="InterPro" id="IPR013655">
    <property type="entry name" value="PAS_fold_3"/>
</dbReference>
<dbReference type="GO" id="GO:0043709">
    <property type="term" value="P:cell adhesion involved in single-species biofilm formation"/>
    <property type="evidence" value="ECO:0007669"/>
    <property type="project" value="TreeGrafter"/>
</dbReference>
<dbReference type="GO" id="GO:1902201">
    <property type="term" value="P:negative regulation of bacterial-type flagellum-dependent cell motility"/>
    <property type="evidence" value="ECO:0007669"/>
    <property type="project" value="TreeGrafter"/>
</dbReference>
<feature type="domain" description="PAC" evidence="2">
    <location>
        <begin position="99"/>
        <end position="150"/>
    </location>
</feature>
<keyword evidence="5" id="KW-1185">Reference proteome</keyword>
<proteinExistence type="predicted"/>
<dbReference type="PANTHER" id="PTHR45138:SF9">
    <property type="entry name" value="DIGUANYLATE CYCLASE DGCM-RELATED"/>
    <property type="match status" value="1"/>
</dbReference>
<dbReference type="RefSeq" id="WP_093730314.1">
    <property type="nucleotide sequence ID" value="NZ_FMYW01000007.1"/>
</dbReference>
<dbReference type="InterPro" id="IPR000700">
    <property type="entry name" value="PAS-assoc_C"/>
</dbReference>
<dbReference type="PROSITE" id="PS50887">
    <property type="entry name" value="GGDEF"/>
    <property type="match status" value="1"/>
</dbReference>
<feature type="domain" description="PAS" evidence="1">
    <location>
        <begin position="18"/>
        <end position="94"/>
    </location>
</feature>
<dbReference type="NCBIfam" id="TIGR00254">
    <property type="entry name" value="GGDEF"/>
    <property type="match status" value="1"/>
</dbReference>
<dbReference type="Proteomes" id="UP000198943">
    <property type="component" value="Unassembled WGS sequence"/>
</dbReference>
<dbReference type="OrthoDB" id="9804955at2"/>
<protein>
    <submittedName>
        <fullName evidence="4">PAS domain S-box-containing protein/diguanylate cyclase (GGDEF) domain-containing protein</fullName>
    </submittedName>
</protein>
<dbReference type="SMART" id="SM00267">
    <property type="entry name" value="GGDEF"/>
    <property type="match status" value="1"/>
</dbReference>
<dbReference type="Pfam" id="PF00990">
    <property type="entry name" value="GGDEF"/>
    <property type="match status" value="1"/>
</dbReference>
<dbReference type="CDD" id="cd01949">
    <property type="entry name" value="GGDEF"/>
    <property type="match status" value="1"/>
</dbReference>
<evidence type="ECO:0000259" key="1">
    <source>
        <dbReference type="PROSITE" id="PS50112"/>
    </source>
</evidence>
<dbReference type="SUPFAM" id="SSF55073">
    <property type="entry name" value="Nucleotide cyclase"/>
    <property type="match status" value="1"/>
</dbReference>
<dbReference type="GO" id="GO:0052621">
    <property type="term" value="F:diguanylate cyclase activity"/>
    <property type="evidence" value="ECO:0007669"/>
    <property type="project" value="TreeGrafter"/>
</dbReference>
<reference evidence="5" key="1">
    <citation type="submission" date="2016-10" db="EMBL/GenBank/DDBJ databases">
        <authorList>
            <person name="Varghese N."/>
            <person name="Submissions S."/>
        </authorList>
    </citation>
    <scope>NUCLEOTIDE SEQUENCE [LARGE SCALE GENOMIC DNA]</scope>
    <source>
        <strain evidence="5">DSM 11005</strain>
    </source>
</reference>
<dbReference type="PROSITE" id="PS50113">
    <property type="entry name" value="PAC"/>
    <property type="match status" value="1"/>
</dbReference>
<evidence type="ECO:0000259" key="2">
    <source>
        <dbReference type="PROSITE" id="PS50113"/>
    </source>
</evidence>
<dbReference type="InterPro" id="IPR043128">
    <property type="entry name" value="Rev_trsase/Diguanyl_cyclase"/>
</dbReference>
<evidence type="ECO:0000313" key="4">
    <source>
        <dbReference type="EMBL" id="SDC43974.1"/>
    </source>
</evidence>
<dbReference type="Pfam" id="PF08447">
    <property type="entry name" value="PAS_3"/>
    <property type="match status" value="1"/>
</dbReference>